<protein>
    <recommendedName>
        <fullName evidence="2">AAA+ ATPase domain-containing protein</fullName>
    </recommendedName>
</protein>
<dbReference type="InterPro" id="IPR056599">
    <property type="entry name" value="AAA_lid_fung"/>
</dbReference>
<dbReference type="Pfam" id="PF23232">
    <property type="entry name" value="AAA_lid_13"/>
    <property type="match status" value="1"/>
</dbReference>
<evidence type="ECO:0000313" key="3">
    <source>
        <dbReference type="EMBL" id="KAK1749636.1"/>
    </source>
</evidence>
<reference evidence="3" key="1">
    <citation type="submission" date="2023-06" db="EMBL/GenBank/DDBJ databases">
        <title>Genome-scale phylogeny and comparative genomics of the fungal order Sordariales.</title>
        <authorList>
            <consortium name="Lawrence Berkeley National Laboratory"/>
            <person name="Hensen N."/>
            <person name="Bonometti L."/>
            <person name="Westerberg I."/>
            <person name="Brannstrom I.O."/>
            <person name="Guillou S."/>
            <person name="Cros-Aarteil S."/>
            <person name="Calhoun S."/>
            <person name="Haridas S."/>
            <person name="Kuo A."/>
            <person name="Mondo S."/>
            <person name="Pangilinan J."/>
            <person name="Riley R."/>
            <person name="Labutti K."/>
            <person name="Andreopoulos B."/>
            <person name="Lipzen A."/>
            <person name="Chen C."/>
            <person name="Yanf M."/>
            <person name="Daum C."/>
            <person name="Ng V."/>
            <person name="Clum A."/>
            <person name="Steindorff A."/>
            <person name="Ohm R."/>
            <person name="Martin F."/>
            <person name="Silar P."/>
            <person name="Natvig D."/>
            <person name="Lalanne C."/>
            <person name="Gautier V."/>
            <person name="Ament-Velasquez S.L."/>
            <person name="Kruys A."/>
            <person name="Hutchinson M.I."/>
            <person name="Powell A.J."/>
            <person name="Barry K."/>
            <person name="Miller A.N."/>
            <person name="Grigoriev I.V."/>
            <person name="Debuchy R."/>
            <person name="Gladieux P."/>
            <person name="Thoren M.H."/>
            <person name="Johannesson H."/>
        </authorList>
    </citation>
    <scope>NUCLEOTIDE SEQUENCE</scope>
    <source>
        <strain evidence="3">PSN4</strain>
    </source>
</reference>
<dbReference type="SUPFAM" id="SSF52540">
    <property type="entry name" value="P-loop containing nucleoside triphosphate hydrolases"/>
    <property type="match status" value="1"/>
</dbReference>
<evidence type="ECO:0000313" key="4">
    <source>
        <dbReference type="Proteomes" id="UP001239445"/>
    </source>
</evidence>
<dbReference type="Pfam" id="PF22942">
    <property type="entry name" value="DUF7025"/>
    <property type="match status" value="1"/>
</dbReference>
<feature type="compositionally biased region" description="Low complexity" evidence="1">
    <location>
        <begin position="31"/>
        <end position="60"/>
    </location>
</feature>
<accession>A0AAJ0F012</accession>
<dbReference type="PANTHER" id="PTHR46411:SF4">
    <property type="entry name" value="AAA+ ATPASE DOMAIN-CONTAINING PROTEIN"/>
    <property type="match status" value="1"/>
</dbReference>
<name>A0AAJ0F012_9PEZI</name>
<keyword evidence="4" id="KW-1185">Reference proteome</keyword>
<evidence type="ECO:0000256" key="1">
    <source>
        <dbReference type="SAM" id="MobiDB-lite"/>
    </source>
</evidence>
<evidence type="ECO:0000259" key="2">
    <source>
        <dbReference type="SMART" id="SM00382"/>
    </source>
</evidence>
<dbReference type="InterPro" id="IPR027417">
    <property type="entry name" value="P-loop_NTPase"/>
</dbReference>
<dbReference type="GO" id="GO:0005524">
    <property type="term" value="F:ATP binding"/>
    <property type="evidence" value="ECO:0007669"/>
    <property type="project" value="InterPro"/>
</dbReference>
<dbReference type="EMBL" id="MU839854">
    <property type="protein sequence ID" value="KAK1749636.1"/>
    <property type="molecule type" value="Genomic_DNA"/>
</dbReference>
<sequence>MDTAAQLRDLEQKYTRLLEARVAELERRLQGVSTTVSSVSTDPTPTATTSTSEAEGEASTNEPKPAEDGTKTDATTSTDSAETSRYRVVINRLDSDSGEYKDKLSVKNTNDETKSQAFTFRKRLRQKRGADGEQVLKASGSEVEVHFPPLQTLLGKVLRKYSQTGPIKQLQSPFEGLLFAWDEAAEEASRTDVGEGDNEEDIKLARDDLKELMNIISTSSGDEALDQYFKSKAALKESKTINYESLWTLFPPGSLVVSSPFLDKPQAFIIQGFRTETFYSYYNDSNETEFTLVVYSYDWDGSFFNRVAYEFAIPEFQDKKSIFELPIYPIDMYQAGQDEAADIVKKLKADLVARGKIYREYCIAPRGKQTFQCHGMACYKAGSDLFSSDYDDDMRFNYYRRRQKKPSTINTNVNGVVIVDHKSFLEYQPPTAPILGEKQRCTKNLECSCSDCKVHREDVYRYSWDKLPADEEMTDEQYLLCPPRVLGYSLKDKKWMQFPVESLSKPDPADSTNFENKLQLHRDHKDLIWKSVQSHRKANIADYTPGKGKGLVLLLWGVPGVGKTLTAESVASLVGKPLFSVGVSDIGLEGSKVETNLQKVFDLAGLWEAVLLFDEADVFLEARDTTRSDIQRNTIVSVLLRVLEYYEGILFLTTNRLKSFDIAVQSRIHIAIEYGDLTIDQRDKIFTEFLGQLRSNNLVEEWGPVERWVSEDGKHIGFNGRQIRNLISTAMALAHAENRGLRRDDLAVVARNTKEFNSALAEREAVYRNSQFRPRY</sequence>
<feature type="compositionally biased region" description="Low complexity" evidence="1">
    <location>
        <begin position="72"/>
        <end position="83"/>
    </location>
</feature>
<gene>
    <name evidence="3" type="ORF">QBC47DRAFT_395553</name>
</gene>
<dbReference type="InterPro" id="IPR054289">
    <property type="entry name" value="DUF7025"/>
</dbReference>
<dbReference type="CDD" id="cd19481">
    <property type="entry name" value="RecA-like_protease"/>
    <property type="match status" value="1"/>
</dbReference>
<dbReference type="AlphaFoldDB" id="A0AAJ0F012"/>
<dbReference type="InterPro" id="IPR003959">
    <property type="entry name" value="ATPase_AAA_core"/>
</dbReference>
<dbReference type="SMART" id="SM00382">
    <property type="entry name" value="AAA"/>
    <property type="match status" value="1"/>
</dbReference>
<feature type="region of interest" description="Disordered" evidence="1">
    <location>
        <begin position="29"/>
        <end position="89"/>
    </location>
</feature>
<dbReference type="Pfam" id="PF00004">
    <property type="entry name" value="AAA"/>
    <property type="match status" value="1"/>
</dbReference>
<dbReference type="GO" id="GO:0016887">
    <property type="term" value="F:ATP hydrolysis activity"/>
    <property type="evidence" value="ECO:0007669"/>
    <property type="project" value="InterPro"/>
</dbReference>
<dbReference type="PANTHER" id="PTHR46411">
    <property type="entry name" value="FAMILY ATPASE, PUTATIVE-RELATED"/>
    <property type="match status" value="1"/>
</dbReference>
<dbReference type="Gene3D" id="3.40.50.300">
    <property type="entry name" value="P-loop containing nucleotide triphosphate hydrolases"/>
    <property type="match status" value="1"/>
</dbReference>
<proteinExistence type="predicted"/>
<organism evidence="3 4">
    <name type="scientific">Echria macrotheca</name>
    <dbReference type="NCBI Taxonomy" id="438768"/>
    <lineage>
        <taxon>Eukaryota</taxon>
        <taxon>Fungi</taxon>
        <taxon>Dikarya</taxon>
        <taxon>Ascomycota</taxon>
        <taxon>Pezizomycotina</taxon>
        <taxon>Sordariomycetes</taxon>
        <taxon>Sordariomycetidae</taxon>
        <taxon>Sordariales</taxon>
        <taxon>Schizotheciaceae</taxon>
        <taxon>Echria</taxon>
    </lineage>
</organism>
<comment type="caution">
    <text evidence="3">The sequence shown here is derived from an EMBL/GenBank/DDBJ whole genome shotgun (WGS) entry which is preliminary data.</text>
</comment>
<dbReference type="Proteomes" id="UP001239445">
    <property type="component" value="Unassembled WGS sequence"/>
</dbReference>
<feature type="domain" description="AAA+ ATPase" evidence="2">
    <location>
        <begin position="549"/>
        <end position="678"/>
    </location>
</feature>
<dbReference type="InterPro" id="IPR003593">
    <property type="entry name" value="AAA+_ATPase"/>
</dbReference>